<comment type="caution">
    <text evidence="3">The sequence shown here is derived from an EMBL/GenBank/DDBJ whole genome shotgun (WGS) entry which is preliminary data.</text>
</comment>
<keyword evidence="4" id="KW-1185">Reference proteome</keyword>
<dbReference type="InterPro" id="IPR025877">
    <property type="entry name" value="MobA-like_NTP_Trfase"/>
</dbReference>
<dbReference type="Gene3D" id="3.40.980.10">
    <property type="entry name" value="MoaB/Mog-like domain"/>
    <property type="match status" value="1"/>
</dbReference>
<gene>
    <name evidence="3" type="ORF">HMH01_05875</name>
</gene>
<dbReference type="SUPFAM" id="SSF53218">
    <property type="entry name" value="Molybdenum cofactor biosynthesis proteins"/>
    <property type="match status" value="1"/>
</dbReference>
<name>A0A849L125_9RHOB</name>
<accession>A0A849L125</accession>
<evidence type="ECO:0000313" key="4">
    <source>
        <dbReference type="Proteomes" id="UP000572377"/>
    </source>
</evidence>
<dbReference type="Proteomes" id="UP000572377">
    <property type="component" value="Unassembled WGS sequence"/>
</dbReference>
<organism evidence="3 4">
    <name type="scientific">Halovulum dunhuangense</name>
    <dbReference type="NCBI Taxonomy" id="1505036"/>
    <lineage>
        <taxon>Bacteria</taxon>
        <taxon>Pseudomonadati</taxon>
        <taxon>Pseudomonadota</taxon>
        <taxon>Alphaproteobacteria</taxon>
        <taxon>Rhodobacterales</taxon>
        <taxon>Paracoccaceae</taxon>
        <taxon>Halovulum</taxon>
    </lineage>
</organism>
<dbReference type="GO" id="GO:0016779">
    <property type="term" value="F:nucleotidyltransferase activity"/>
    <property type="evidence" value="ECO:0007669"/>
    <property type="project" value="UniProtKB-ARBA"/>
</dbReference>
<dbReference type="PANTHER" id="PTHR43777">
    <property type="entry name" value="MOLYBDENUM COFACTOR CYTIDYLYLTRANSFERASE"/>
    <property type="match status" value="1"/>
</dbReference>
<dbReference type="InterPro" id="IPR036425">
    <property type="entry name" value="MoaB/Mog-like_dom_sf"/>
</dbReference>
<dbReference type="CDD" id="cd04182">
    <property type="entry name" value="GT_2_like_f"/>
    <property type="match status" value="1"/>
</dbReference>
<dbReference type="Pfam" id="PF12804">
    <property type="entry name" value="NTP_transf_3"/>
    <property type="match status" value="1"/>
</dbReference>
<keyword evidence="1" id="KW-0460">Magnesium</keyword>
<dbReference type="PANTHER" id="PTHR43777:SF1">
    <property type="entry name" value="MOLYBDENUM COFACTOR CYTIDYLYLTRANSFERASE"/>
    <property type="match status" value="1"/>
</dbReference>
<dbReference type="PIRSF" id="PIRSF036626">
    <property type="entry name" value="MPTBd_MobAlike"/>
    <property type="match status" value="1"/>
</dbReference>
<dbReference type="EMBL" id="JABFBC010000001">
    <property type="protein sequence ID" value="NNU79964.1"/>
    <property type="molecule type" value="Genomic_DNA"/>
</dbReference>
<protein>
    <submittedName>
        <fullName evidence="3">NTP transferase domain-containing protein</fullName>
    </submittedName>
</protein>
<dbReference type="RefSeq" id="WP_171323355.1">
    <property type="nucleotide sequence ID" value="NZ_JABFBC010000001.1"/>
</dbReference>
<keyword evidence="3" id="KW-0808">Transferase</keyword>
<dbReference type="SUPFAM" id="SSF53448">
    <property type="entry name" value="Nucleotide-diphospho-sugar transferases"/>
    <property type="match status" value="1"/>
</dbReference>
<dbReference type="AlphaFoldDB" id="A0A849L125"/>
<feature type="domain" description="MobA-like NTP transferase" evidence="2">
    <location>
        <begin position="345"/>
        <end position="506"/>
    </location>
</feature>
<evidence type="ECO:0000256" key="1">
    <source>
        <dbReference type="ARBA" id="ARBA00022842"/>
    </source>
</evidence>
<dbReference type="CDD" id="cd03522">
    <property type="entry name" value="MoeA_like"/>
    <property type="match status" value="1"/>
</dbReference>
<sequence>MKFGPVPLDRAEGAILAHSVQAGPVRLRKGLTLGADEVAALRAAGLAEVTVARIEPGDVGEDAAAQQLAAALAGPGAGLRVTEPFTGRVNLVAEHPGLFRVDAAAVNRLNAVDPGITLATLPDFSRVAAGTMVATAKIIPYAVPGDALARALGGLPGGGSMSVASLKVTEAALILTRTPGFARKLIDKGAAVVAERMAGLGVSLASIETVPHETGAVGAALGRAKAPLVLVMGASATSDPADVCPAAVVAAGGELIRFGMPVDPGNLLFLGRLGGADVVGLPGCARSPALNGADWVLERLVCGLPVGEPEIAAMGVGGLLKEIPLRPQPRAIRPASTSGPRVEILLLAAGASRRMGGADKLVQDAGGQPLLRRAARAALGAGAAAVRVVLPPDHAARRATLEGLDGLSVVEAPRAQEGMGASLATGIAALGRKADAVIVALADMPDVTAQDYRRLIAAFDPEKGHEICRGVTPGGVPGHPVLFGRRFFENLADLGGDRGARDVIAAGADFLADVPLPGMAAVTDLDTPEDWATWQRG</sequence>
<dbReference type="InterPro" id="IPR029044">
    <property type="entry name" value="Nucleotide-diphossugar_trans"/>
</dbReference>
<proteinExistence type="predicted"/>
<evidence type="ECO:0000259" key="2">
    <source>
        <dbReference type="Pfam" id="PF12804"/>
    </source>
</evidence>
<reference evidence="3 4" key="1">
    <citation type="submission" date="2020-05" db="EMBL/GenBank/DDBJ databases">
        <title>Gimesia benthica sp. nov., a novel planctomycete isolated from a deep-sea water sample of the Northwest Indian Ocean.</title>
        <authorList>
            <person name="Wang J."/>
            <person name="Ruan C."/>
            <person name="Song L."/>
            <person name="Zhu Y."/>
            <person name="Li A."/>
            <person name="Zheng X."/>
            <person name="Wang L."/>
            <person name="Lu Z."/>
            <person name="Huang Y."/>
            <person name="Du W."/>
            <person name="Zhou Y."/>
            <person name="Huang L."/>
            <person name="Dai X."/>
        </authorList>
    </citation>
    <scope>NUCLEOTIDE SEQUENCE [LARGE SCALE GENOMIC DNA]</scope>
    <source>
        <strain evidence="3 4">YYQ-30</strain>
    </source>
</reference>
<dbReference type="Gene3D" id="3.90.550.10">
    <property type="entry name" value="Spore Coat Polysaccharide Biosynthesis Protein SpsA, Chain A"/>
    <property type="match status" value="1"/>
</dbReference>
<dbReference type="InterPro" id="IPR012184">
    <property type="entry name" value="Bifunc_Mopterin-bd"/>
</dbReference>
<evidence type="ECO:0000313" key="3">
    <source>
        <dbReference type="EMBL" id="NNU79964.1"/>
    </source>
</evidence>